<dbReference type="Pfam" id="PF08937">
    <property type="entry name" value="ThsB_TIR"/>
    <property type="match status" value="1"/>
</dbReference>
<reference evidence="2 3" key="1">
    <citation type="journal article" date="2022" name="Front. Microbiol.">
        <title>Male-killing mechanisms vary between Spiroplasma species.</title>
        <authorList>
            <person name="Arai H."/>
            <person name="Inoue M."/>
            <person name="Kageyama D."/>
        </authorList>
    </citation>
    <scope>NUCLEOTIDE SEQUENCE [LARGE SCALE GENOMIC DNA]</scope>
    <source>
        <strain evidence="3">sHm</strain>
    </source>
</reference>
<dbReference type="Proteomes" id="UP001163387">
    <property type="component" value="Chromosome"/>
</dbReference>
<evidence type="ECO:0000313" key="2">
    <source>
        <dbReference type="EMBL" id="BDT03253.1"/>
    </source>
</evidence>
<keyword evidence="3" id="KW-1185">Reference proteome</keyword>
<feature type="domain" description="Thoeris protein ThsB TIR-like" evidence="1">
    <location>
        <begin position="5"/>
        <end position="91"/>
    </location>
</feature>
<proteinExistence type="predicted"/>
<accession>A0ABN6SWB1</accession>
<sequence length="104" mass="12252">MLKIFISYHHLREQKAKDELSELILQCYGEYFEVKDVSVKLGDIDPQLPPKKIFKTIREEYLKDSDITVVILGKHTKCRKHIDWEIASSLSIYGSLHRRGKMVY</sequence>
<dbReference type="InterPro" id="IPR015032">
    <property type="entry name" value="ThsB__TIR-like_domain"/>
</dbReference>
<name>A0ABN6SWB1_9MOLU</name>
<evidence type="ECO:0000259" key="1">
    <source>
        <dbReference type="Pfam" id="PF08937"/>
    </source>
</evidence>
<gene>
    <name evidence="2" type="ORF">SHM_08990</name>
</gene>
<protein>
    <recommendedName>
        <fullName evidence="1">Thoeris protein ThsB TIR-like domain-containing protein</fullName>
    </recommendedName>
</protein>
<organism evidence="2 3">
    <name type="scientific">Spiroplasma ixodetis</name>
    <dbReference type="NCBI Taxonomy" id="2141"/>
    <lineage>
        <taxon>Bacteria</taxon>
        <taxon>Bacillati</taxon>
        <taxon>Mycoplasmatota</taxon>
        <taxon>Mollicutes</taxon>
        <taxon>Entomoplasmatales</taxon>
        <taxon>Spiroplasmataceae</taxon>
        <taxon>Spiroplasma</taxon>
    </lineage>
</organism>
<dbReference type="EMBL" id="AP026933">
    <property type="protein sequence ID" value="BDT03253.1"/>
    <property type="molecule type" value="Genomic_DNA"/>
</dbReference>
<evidence type="ECO:0000313" key="3">
    <source>
        <dbReference type="Proteomes" id="UP001163387"/>
    </source>
</evidence>
<dbReference type="RefSeq" id="WP_281749319.1">
    <property type="nucleotide sequence ID" value="NZ_AP026933.1"/>
</dbReference>